<dbReference type="AlphaFoldDB" id="A0ABD0MNK8"/>
<name>A0ABD0MNK8_CIRMR</name>
<feature type="region of interest" description="Disordered" evidence="1">
    <location>
        <begin position="220"/>
        <end position="244"/>
    </location>
</feature>
<comment type="caution">
    <text evidence="2">The sequence shown here is derived from an EMBL/GenBank/DDBJ whole genome shotgun (WGS) entry which is preliminary data.</text>
</comment>
<keyword evidence="3" id="KW-1185">Reference proteome</keyword>
<gene>
    <name evidence="2" type="ORF">M9458_054007</name>
</gene>
<evidence type="ECO:0000313" key="2">
    <source>
        <dbReference type="EMBL" id="KAL0150703.1"/>
    </source>
</evidence>
<feature type="non-terminal residue" evidence="2">
    <location>
        <position position="244"/>
    </location>
</feature>
<reference evidence="2 3" key="1">
    <citation type="submission" date="2024-05" db="EMBL/GenBank/DDBJ databases">
        <title>Genome sequencing and assembly of Indian major carp, Cirrhinus mrigala (Hamilton, 1822).</title>
        <authorList>
            <person name="Mohindra V."/>
            <person name="Chowdhury L.M."/>
            <person name="Lal K."/>
            <person name="Jena J.K."/>
        </authorList>
    </citation>
    <scope>NUCLEOTIDE SEQUENCE [LARGE SCALE GENOMIC DNA]</scope>
    <source>
        <strain evidence="2">CM1030</strain>
        <tissue evidence="2">Blood</tissue>
    </source>
</reference>
<proteinExistence type="predicted"/>
<dbReference type="EMBL" id="JAMKFB020000280">
    <property type="protein sequence ID" value="KAL0150703.1"/>
    <property type="molecule type" value="Genomic_DNA"/>
</dbReference>
<evidence type="ECO:0000256" key="1">
    <source>
        <dbReference type="SAM" id="MobiDB-lite"/>
    </source>
</evidence>
<dbReference type="Proteomes" id="UP001529510">
    <property type="component" value="Unassembled WGS sequence"/>
</dbReference>
<evidence type="ECO:0000313" key="3">
    <source>
        <dbReference type="Proteomes" id="UP001529510"/>
    </source>
</evidence>
<organism evidence="2 3">
    <name type="scientific">Cirrhinus mrigala</name>
    <name type="common">Mrigala</name>
    <dbReference type="NCBI Taxonomy" id="683832"/>
    <lineage>
        <taxon>Eukaryota</taxon>
        <taxon>Metazoa</taxon>
        <taxon>Chordata</taxon>
        <taxon>Craniata</taxon>
        <taxon>Vertebrata</taxon>
        <taxon>Euteleostomi</taxon>
        <taxon>Actinopterygii</taxon>
        <taxon>Neopterygii</taxon>
        <taxon>Teleostei</taxon>
        <taxon>Ostariophysi</taxon>
        <taxon>Cypriniformes</taxon>
        <taxon>Cyprinidae</taxon>
        <taxon>Labeoninae</taxon>
        <taxon>Labeonini</taxon>
        <taxon>Cirrhinus</taxon>
    </lineage>
</organism>
<protein>
    <recommendedName>
        <fullName evidence="4">Reverse transcriptase domain-containing protein</fullName>
    </recommendedName>
</protein>
<sequence>MDPAPFRPSVIQQTVTTWSARAFLLLVIVQPSMRRPDAESADPDVLGTHLVSLHVGKSTSCSLGLSSPGTAPFALFSHDIPTPGTSGVVPLRLLAESRDDWGPIPPVGFSGLPDLAMRLTLQGICQVLWHSLTKSAQGENAVVLQAEITTLLGKGVIDPIPSAKMKKGVQDWFVALDLKDAYCHVLILPRLRLRGQAHQYKVLPAAYPCHPTPSRSTLTRFGLHSQGCGSQSPGSIGNSGHLGK</sequence>
<accession>A0ABD0MNK8</accession>
<evidence type="ECO:0008006" key="4">
    <source>
        <dbReference type="Google" id="ProtNLM"/>
    </source>
</evidence>
<feature type="compositionally biased region" description="Polar residues" evidence="1">
    <location>
        <begin position="227"/>
        <end position="238"/>
    </location>
</feature>